<evidence type="ECO:0000256" key="3">
    <source>
        <dbReference type="ARBA" id="ARBA00022692"/>
    </source>
</evidence>
<dbReference type="EMBL" id="HBEY01010427">
    <property type="protein sequence ID" value="CAD8601717.1"/>
    <property type="molecule type" value="Transcribed_RNA"/>
</dbReference>
<evidence type="ECO:0000256" key="6">
    <source>
        <dbReference type="SAM" id="MobiDB-lite"/>
    </source>
</evidence>
<gene>
    <name evidence="8" type="ORF">CPEL01642_LOCUS5048</name>
</gene>
<organism evidence="8">
    <name type="scientific">Coccolithus braarudii</name>
    <dbReference type="NCBI Taxonomy" id="221442"/>
    <lineage>
        <taxon>Eukaryota</taxon>
        <taxon>Haptista</taxon>
        <taxon>Haptophyta</taxon>
        <taxon>Prymnesiophyceae</taxon>
        <taxon>Coccolithales</taxon>
        <taxon>Coccolithaceae</taxon>
        <taxon>Coccolithus</taxon>
    </lineage>
</organism>
<feature type="chain" id="PRO_5030806236" evidence="7">
    <location>
        <begin position="19"/>
        <end position="260"/>
    </location>
</feature>
<dbReference type="PANTHER" id="PTHR33510">
    <property type="entry name" value="PROTEIN TIC 20-II, CHLOROPLASTIC"/>
    <property type="match status" value="1"/>
</dbReference>
<keyword evidence="5" id="KW-0472">Membrane</keyword>
<comment type="similarity">
    <text evidence="2">Belongs to the Tic20 family.</text>
</comment>
<evidence type="ECO:0000256" key="1">
    <source>
        <dbReference type="ARBA" id="ARBA00004508"/>
    </source>
</evidence>
<evidence type="ECO:0000313" key="8">
    <source>
        <dbReference type="EMBL" id="CAD8601717.1"/>
    </source>
</evidence>
<evidence type="ECO:0000256" key="4">
    <source>
        <dbReference type="ARBA" id="ARBA00022989"/>
    </source>
</evidence>
<evidence type="ECO:0000256" key="7">
    <source>
        <dbReference type="SAM" id="SignalP"/>
    </source>
</evidence>
<dbReference type="GO" id="GO:0031969">
    <property type="term" value="C:chloroplast membrane"/>
    <property type="evidence" value="ECO:0007669"/>
    <property type="project" value="UniProtKB-SubCell"/>
</dbReference>
<keyword evidence="4" id="KW-1133">Transmembrane helix</keyword>
<dbReference type="AlphaFoldDB" id="A0A7S0L4I1"/>
<name>A0A7S0L4I1_9EUKA</name>
<keyword evidence="3" id="KW-0812">Transmembrane</keyword>
<accession>A0A7S0L4I1</accession>
<protein>
    <submittedName>
        <fullName evidence="8">Uncharacterized protein</fullName>
    </submittedName>
</protein>
<comment type="subcellular location">
    <subcellularLocation>
        <location evidence="1">Plastid</location>
        <location evidence="1">Chloroplast membrane</location>
        <topology evidence="1">Multi-pass membrane protein</topology>
    </subcellularLocation>
</comment>
<dbReference type="InterPro" id="IPR005691">
    <property type="entry name" value="Tic20"/>
</dbReference>
<evidence type="ECO:0000256" key="2">
    <source>
        <dbReference type="ARBA" id="ARBA00009596"/>
    </source>
</evidence>
<sequence>MPSRLSAFLVMQLVVVDGITTNVPDILAIASCVEPRVSPISATAGHWKRHGKHQHQLQRGASQKKGGACKRPARHLTSPCTCARGRTPTMQLMLPPWREPTQPPELMERAVAVAVYSLPLADGFEYGGALYRTVPGLHDLIVVSIAPIVTSFHSFPFSGLIYFLALSFFVSNSSLSRFIKFNIQQALFLDMVLLLPLLFPEVQNWILHVGGPHAFNVCRLTMFGLCTSVLGYATLSNLRGELPDKVLWLSSATNEYLNLL</sequence>
<proteinExistence type="inferred from homology"/>
<keyword evidence="7" id="KW-0732">Signal</keyword>
<feature type="signal peptide" evidence="7">
    <location>
        <begin position="1"/>
        <end position="18"/>
    </location>
</feature>
<feature type="region of interest" description="Disordered" evidence="6">
    <location>
        <begin position="53"/>
        <end position="72"/>
    </location>
</feature>
<dbReference type="PANTHER" id="PTHR33510:SF5">
    <property type="entry name" value="PROTEIN TIC 20-II, CHLOROPLASTIC"/>
    <property type="match status" value="1"/>
</dbReference>
<dbReference type="Pfam" id="PF16166">
    <property type="entry name" value="TIC20"/>
    <property type="match status" value="1"/>
</dbReference>
<evidence type="ECO:0000256" key="5">
    <source>
        <dbReference type="ARBA" id="ARBA00023136"/>
    </source>
</evidence>
<reference evidence="8" key="1">
    <citation type="submission" date="2021-01" db="EMBL/GenBank/DDBJ databases">
        <authorList>
            <person name="Corre E."/>
            <person name="Pelletier E."/>
            <person name="Niang G."/>
            <person name="Scheremetjew M."/>
            <person name="Finn R."/>
            <person name="Kale V."/>
            <person name="Holt S."/>
            <person name="Cochrane G."/>
            <person name="Meng A."/>
            <person name="Brown T."/>
            <person name="Cohen L."/>
        </authorList>
    </citation>
    <scope>NUCLEOTIDE SEQUENCE</scope>
    <source>
        <strain evidence="8">PLY182g</strain>
    </source>
</reference>